<dbReference type="InterPro" id="IPR049708">
    <property type="entry name" value="PP0621-like"/>
</dbReference>
<dbReference type="EMBL" id="CAJFCI010000070">
    <property type="protein sequence ID" value="CAD5109026.1"/>
    <property type="molecule type" value="Genomic_DNA"/>
</dbReference>
<gene>
    <name evidence="1" type="ORF">PSEWESI4_03322</name>
</gene>
<dbReference type="Proteomes" id="UP000583387">
    <property type="component" value="Unassembled WGS sequence"/>
</dbReference>
<organism evidence="1 2">
    <name type="scientific">Zestomonas carbonaria</name>
    <dbReference type="NCBI Taxonomy" id="2762745"/>
    <lineage>
        <taxon>Bacteria</taxon>
        <taxon>Pseudomonadati</taxon>
        <taxon>Pseudomonadota</taxon>
        <taxon>Gammaproteobacteria</taxon>
        <taxon>Pseudomonadales</taxon>
        <taxon>Pseudomonadaceae</taxon>
        <taxon>Zestomonas</taxon>
    </lineage>
</organism>
<proteinExistence type="predicted"/>
<dbReference type="RefSeq" id="WP_187672341.1">
    <property type="nucleotide sequence ID" value="NZ_CAJFCI010000070.1"/>
</dbReference>
<name>A0A7U7IAN1_9GAMM</name>
<reference evidence="1 2" key="1">
    <citation type="submission" date="2020-08" db="EMBL/GenBank/DDBJ databases">
        <authorList>
            <person name="Criscuolo A."/>
        </authorList>
    </citation>
    <scope>NUCLEOTIDE SEQUENCE [LARGE SCALE GENOMIC DNA]</scope>
    <source>
        <strain evidence="1">CIP111764</strain>
    </source>
</reference>
<dbReference type="AlphaFoldDB" id="A0A7U7IAN1"/>
<accession>A0A7U7IAN1</accession>
<evidence type="ECO:0000313" key="2">
    <source>
        <dbReference type="Proteomes" id="UP000583387"/>
    </source>
</evidence>
<keyword evidence="2" id="KW-1185">Reference proteome</keyword>
<dbReference type="NCBIfam" id="NF041023">
    <property type="entry name" value="PP0621_fam"/>
    <property type="match status" value="1"/>
</dbReference>
<sequence>MGRLLFWIALIALAIWLWRRFKRPAAPRPSEKSEPGATPMVRCAHCGVHVPQDHALPHDGNWYCSKLHLTQGPKHGDG</sequence>
<evidence type="ECO:0008006" key="3">
    <source>
        <dbReference type="Google" id="ProtNLM"/>
    </source>
</evidence>
<evidence type="ECO:0000313" key="1">
    <source>
        <dbReference type="EMBL" id="CAD5109026.1"/>
    </source>
</evidence>
<comment type="caution">
    <text evidence="1">The sequence shown here is derived from an EMBL/GenBank/DDBJ whole genome shotgun (WGS) entry which is preliminary data.</text>
</comment>
<protein>
    <recommendedName>
        <fullName evidence="3">MYND finger</fullName>
    </recommendedName>
</protein>